<dbReference type="OrthoDB" id="10257284at2759"/>
<keyword evidence="2" id="KW-0378">Hydrolase</keyword>
<sequence length="460" mass="51216">MEEPNNGSYHPAGMDLKQVIYIHRHGARTPTHGNLIGLTSASLWNQCNLSPFLKALQTVGDHTHYIERTSDLGHAAHKVPPTLSRIAFGAPSGTVASEQHLAASRTVRQLKSLLEKAGVGSCFSGQLTDIGKLTLYNLGQDLRKLYIDKLELLPPILDSRSSQLLYLRSTDYTRTIESLQFLLHGLYPPLKRQAPNSLNLQIHVLPDSAETMHPRDDCAALALEIKRFRDTFFARNANRIKSVLSKFPTFVHAFDGTGISDMNKVFRIYDTLQCLEGNDLPFPKGITEFHMQELTALVVDQWGKLFGSSNFIASMSLGRFVGEFSQQIQAASKGASKTPKMAVYSGHDTTILPILAAFRASDGTHPGYASNLSFELYKTRASDSTWRRLTGWTSPSQHYVRMLYNGKPRPLFGCASQNQHLPGHPEMCTLDAFMAEVDRITPKNYEVKCATPIKVVPDWD</sequence>
<dbReference type="InterPro" id="IPR050645">
    <property type="entry name" value="Histidine_acid_phosphatase"/>
</dbReference>
<dbReference type="HOGENOM" id="CLU_030431_3_1_1"/>
<name>F4PBB6_BATDJ</name>
<dbReference type="OMA" id="GFMPKVR"/>
<dbReference type="InParanoid" id="F4PBB6"/>
<proteinExistence type="inferred from homology"/>
<dbReference type="InterPro" id="IPR029033">
    <property type="entry name" value="His_PPase_superfam"/>
</dbReference>
<organism evidence="3 4">
    <name type="scientific">Batrachochytrium dendrobatidis (strain JAM81 / FGSC 10211)</name>
    <name type="common">Frog chytrid fungus</name>
    <dbReference type="NCBI Taxonomy" id="684364"/>
    <lineage>
        <taxon>Eukaryota</taxon>
        <taxon>Fungi</taxon>
        <taxon>Fungi incertae sedis</taxon>
        <taxon>Chytridiomycota</taxon>
        <taxon>Chytridiomycota incertae sedis</taxon>
        <taxon>Chytridiomycetes</taxon>
        <taxon>Rhizophydiales</taxon>
        <taxon>Rhizophydiales incertae sedis</taxon>
        <taxon>Batrachochytrium</taxon>
    </lineage>
</organism>
<dbReference type="STRING" id="684364.F4PBB6"/>
<evidence type="ECO:0000313" key="3">
    <source>
        <dbReference type="EMBL" id="EGF77414.1"/>
    </source>
</evidence>
<dbReference type="EMBL" id="GL882892">
    <property type="protein sequence ID" value="EGF77414.1"/>
    <property type="molecule type" value="Genomic_DNA"/>
</dbReference>
<dbReference type="Pfam" id="PF00328">
    <property type="entry name" value="His_Phos_2"/>
    <property type="match status" value="1"/>
</dbReference>
<dbReference type="PANTHER" id="PTHR11567">
    <property type="entry name" value="ACID PHOSPHATASE-RELATED"/>
    <property type="match status" value="1"/>
</dbReference>
<dbReference type="GO" id="GO:0016791">
    <property type="term" value="F:phosphatase activity"/>
    <property type="evidence" value="ECO:0000318"/>
    <property type="project" value="GO_Central"/>
</dbReference>
<dbReference type="FunCoup" id="F4PBB6">
    <property type="interactions" value="33"/>
</dbReference>
<evidence type="ECO:0008006" key="5">
    <source>
        <dbReference type="Google" id="ProtNLM"/>
    </source>
</evidence>
<dbReference type="PROSITE" id="PS00778">
    <property type="entry name" value="HIS_ACID_PHOSPHAT_2"/>
    <property type="match status" value="1"/>
</dbReference>
<dbReference type="RefSeq" id="XP_006681983.1">
    <property type="nucleotide sequence ID" value="XM_006681920.1"/>
</dbReference>
<dbReference type="InterPro" id="IPR000560">
    <property type="entry name" value="His_Pase_clade-2"/>
</dbReference>
<dbReference type="PROSITE" id="PS00616">
    <property type="entry name" value="HIS_ACID_PHOSPHAT_1"/>
    <property type="match status" value="1"/>
</dbReference>
<evidence type="ECO:0000256" key="1">
    <source>
        <dbReference type="ARBA" id="ARBA00005375"/>
    </source>
</evidence>
<reference evidence="3 4" key="1">
    <citation type="submission" date="2009-12" db="EMBL/GenBank/DDBJ databases">
        <title>The draft genome of Batrachochytrium dendrobatidis.</title>
        <authorList>
            <consortium name="US DOE Joint Genome Institute (JGI-PGF)"/>
            <person name="Kuo A."/>
            <person name="Salamov A."/>
            <person name="Schmutz J."/>
            <person name="Lucas S."/>
            <person name="Pitluck S."/>
            <person name="Rosenblum E."/>
            <person name="Stajich J."/>
            <person name="Eisen M."/>
            <person name="Grigoriev I.V."/>
        </authorList>
    </citation>
    <scope>NUCLEOTIDE SEQUENCE [LARGE SCALE GENOMIC DNA]</scope>
    <source>
        <strain evidence="4">JAM81 / FGSC 10211</strain>
    </source>
</reference>
<dbReference type="GeneID" id="18240945"/>
<dbReference type="SUPFAM" id="SSF53254">
    <property type="entry name" value="Phosphoglycerate mutase-like"/>
    <property type="match status" value="1"/>
</dbReference>
<dbReference type="CDD" id="cd07061">
    <property type="entry name" value="HP_HAP_like"/>
    <property type="match status" value="1"/>
</dbReference>
<dbReference type="Proteomes" id="UP000007241">
    <property type="component" value="Unassembled WGS sequence"/>
</dbReference>
<dbReference type="InterPro" id="IPR033379">
    <property type="entry name" value="Acid_Pase_AS"/>
</dbReference>
<dbReference type="PANTHER" id="PTHR11567:SF110">
    <property type="entry name" value="2-PHOSPHOXYLOSE PHOSPHATASE 1"/>
    <property type="match status" value="1"/>
</dbReference>
<dbReference type="Gene3D" id="3.40.50.1240">
    <property type="entry name" value="Phosphoglycerate mutase-like"/>
    <property type="match status" value="1"/>
</dbReference>
<comment type="similarity">
    <text evidence="1">Belongs to the histidine acid phosphatase family.</text>
</comment>
<dbReference type="AlphaFoldDB" id="F4PBB6"/>
<gene>
    <name evidence="3" type="ORF">BATDEDRAFT_35999</name>
</gene>
<keyword evidence="4" id="KW-1185">Reference proteome</keyword>
<evidence type="ECO:0000313" key="4">
    <source>
        <dbReference type="Proteomes" id="UP000007241"/>
    </source>
</evidence>
<evidence type="ECO:0000256" key="2">
    <source>
        <dbReference type="ARBA" id="ARBA00022801"/>
    </source>
</evidence>
<protein>
    <recommendedName>
        <fullName evidence="5">Histidine acid phosphatase</fullName>
    </recommendedName>
</protein>
<accession>F4PBB6</accession>